<evidence type="ECO:0000259" key="2">
    <source>
        <dbReference type="Pfam" id="PF25302"/>
    </source>
</evidence>
<keyword evidence="4" id="KW-1185">Reference proteome</keyword>
<dbReference type="Pfam" id="PF25302">
    <property type="entry name" value="NADase_transloc"/>
    <property type="match status" value="1"/>
</dbReference>
<evidence type="ECO:0000313" key="4">
    <source>
        <dbReference type="Proteomes" id="UP000451354"/>
    </source>
</evidence>
<sequence length="382" mass="39070">MTTTCPACGQANEQGEAFCGACGTYLVWDEDPAQATASATSTRSGPPTTAAAAVPAAPAPGAAAAAAPAVAGATAPASSEPAPVGATPPDAPRQTEPGPASSDPGAPGAARTRTAVPPGAPLARPAPRTAEPAEPPPEAGDLVCGSCGAGNVPTRHFCRRCGAALADARVQGRRSWWQRLRHPDPRPSPVAGTRPRGRRRFPTKTVVTVLVLGGLGFAAYQLRDTVGGGVVTVQDRLQGGEVHNPVTVTASSEAPDRPATRLVDGTNDQAWSPAAPGDGVGQTVDFAFDQPFRLVHVVVTGGTSTVQEEYLLGSSPRALDVTVTRADGTTAQHRVTLDDVPGPQRVEVPEDDVAAVRFTIVSTYRATPETSVAVAEVEFRGR</sequence>
<protein>
    <submittedName>
        <fullName evidence="3">Zinc ribbon domain-containing protein</fullName>
    </submittedName>
</protein>
<feature type="domain" description="NAD glycohydrolase translocation F5/8 type C" evidence="2">
    <location>
        <begin position="249"/>
        <end position="379"/>
    </location>
</feature>
<feature type="compositionally biased region" description="Low complexity" evidence="1">
    <location>
        <begin position="97"/>
        <end position="132"/>
    </location>
</feature>
<dbReference type="KEGG" id="cprt:FIC82_000280"/>
<dbReference type="NCBIfam" id="NF047619">
    <property type="entry name" value="NADase_discoid"/>
    <property type="match status" value="1"/>
</dbReference>
<dbReference type="Proteomes" id="UP000451354">
    <property type="component" value="Chromosome"/>
</dbReference>
<gene>
    <name evidence="3" type="ORF">FIC82_000280</name>
</gene>
<dbReference type="Gene3D" id="2.60.120.260">
    <property type="entry name" value="Galactose-binding domain-like"/>
    <property type="match status" value="1"/>
</dbReference>
<dbReference type="OrthoDB" id="3808044at2"/>
<dbReference type="RefSeq" id="WP_154797116.1">
    <property type="nucleotide sequence ID" value="NZ_CP052757.1"/>
</dbReference>
<dbReference type="InterPro" id="IPR057561">
    <property type="entry name" value="NADase_transloc"/>
</dbReference>
<organism evidence="3 4">
    <name type="scientific">Cellulosimicrobium protaetiae</name>
    <dbReference type="NCBI Taxonomy" id="2587808"/>
    <lineage>
        <taxon>Bacteria</taxon>
        <taxon>Bacillati</taxon>
        <taxon>Actinomycetota</taxon>
        <taxon>Actinomycetes</taxon>
        <taxon>Micrococcales</taxon>
        <taxon>Promicromonosporaceae</taxon>
        <taxon>Cellulosimicrobium</taxon>
    </lineage>
</organism>
<feature type="region of interest" description="Disordered" evidence="1">
    <location>
        <begin position="179"/>
        <end position="198"/>
    </location>
</feature>
<reference evidence="4" key="1">
    <citation type="journal article" date="2022" name="Int. J. Syst. Evol. Microbiol.">
        <title>Cellulosimicrobium protaetiae sp. nov., isolated from the gut of the larva of Protaetia brevitarsis seulensis.</title>
        <authorList>
            <person name="Le Han H."/>
            <person name="Nguyen T.T.H."/>
            <person name="Li Z."/>
            <person name="Shin N.R."/>
            <person name="Kim S.G."/>
        </authorList>
    </citation>
    <scope>NUCLEOTIDE SEQUENCE [LARGE SCALE GENOMIC DNA]</scope>
    <source>
        <strain evidence="4">BI34</strain>
    </source>
</reference>
<evidence type="ECO:0000313" key="3">
    <source>
        <dbReference type="EMBL" id="QJW34867.1"/>
    </source>
</evidence>
<evidence type="ECO:0000256" key="1">
    <source>
        <dbReference type="SAM" id="MobiDB-lite"/>
    </source>
</evidence>
<proteinExistence type="predicted"/>
<feature type="region of interest" description="Disordered" evidence="1">
    <location>
        <begin position="34"/>
        <end position="139"/>
    </location>
</feature>
<name>A0A6M5U8M2_9MICO</name>
<feature type="compositionally biased region" description="Low complexity" evidence="1">
    <location>
        <begin position="34"/>
        <end position="77"/>
    </location>
</feature>
<dbReference type="AlphaFoldDB" id="A0A6M5U8M2"/>
<accession>A0A6M5U8M2</accession>
<dbReference type="EMBL" id="CP052757">
    <property type="protein sequence ID" value="QJW34867.1"/>
    <property type="molecule type" value="Genomic_DNA"/>
</dbReference>